<dbReference type="PATRIC" id="fig|1459.3.peg.1357"/>
<dbReference type="GO" id="GO:0030261">
    <property type="term" value="P:chromosome condensation"/>
    <property type="evidence" value="ECO:0007669"/>
    <property type="project" value="UniProtKB-UniRule"/>
</dbReference>
<evidence type="ECO:0000313" key="10">
    <source>
        <dbReference type="EMBL" id="KON86492.1"/>
    </source>
</evidence>
<dbReference type="HAMAP" id="MF_01170">
    <property type="entry name" value="RacA"/>
    <property type="match status" value="1"/>
</dbReference>
<comment type="caution">
    <text evidence="10">The sequence shown here is derived from an EMBL/GenBank/DDBJ whole genome shotgun (WGS) entry which is preliminary data.</text>
</comment>
<gene>
    <name evidence="8" type="primary">racA</name>
    <name evidence="10" type="ORF">AF332_06400</name>
</gene>
<evidence type="ECO:0000256" key="6">
    <source>
        <dbReference type="ARBA" id="ARBA00023125"/>
    </source>
</evidence>
<feature type="domain" description="HTH merR-type" evidence="9">
    <location>
        <begin position="1"/>
        <end position="62"/>
    </location>
</feature>
<keyword evidence="6 8" id="KW-0238">DNA-binding</keyword>
<keyword evidence="5 8" id="KW-0175">Coiled coil</keyword>
<keyword evidence="3 8" id="KW-0159">Chromosome partition</keyword>
<keyword evidence="11" id="KW-1185">Reference proteome</keyword>
<name>A0A0M0GAG0_SPOGL</name>
<proteinExistence type="inferred from homology"/>
<dbReference type="InterPro" id="IPR023522">
    <property type="entry name" value="Chrosome_anchoring_RacA"/>
</dbReference>
<keyword evidence="2 8" id="KW-0132">Cell division</keyword>
<keyword evidence="1 8" id="KW-0963">Cytoplasm</keyword>
<protein>
    <recommendedName>
        <fullName evidence="8">Chromosome-anchoring protein RacA</fullName>
    </recommendedName>
</protein>
<organism evidence="10 11">
    <name type="scientific">Sporosarcina globispora</name>
    <name type="common">Bacillus globisporus</name>
    <dbReference type="NCBI Taxonomy" id="1459"/>
    <lineage>
        <taxon>Bacteria</taxon>
        <taxon>Bacillati</taxon>
        <taxon>Bacillota</taxon>
        <taxon>Bacilli</taxon>
        <taxon>Bacillales</taxon>
        <taxon>Caryophanaceae</taxon>
        <taxon>Sporosarcina</taxon>
    </lineage>
</organism>
<evidence type="ECO:0000256" key="1">
    <source>
        <dbReference type="ARBA" id="ARBA00022490"/>
    </source>
</evidence>
<evidence type="ECO:0000256" key="4">
    <source>
        <dbReference type="ARBA" id="ARBA00022969"/>
    </source>
</evidence>
<dbReference type="GO" id="GO:0030435">
    <property type="term" value="P:sporulation resulting in formation of a cellular spore"/>
    <property type="evidence" value="ECO:0007669"/>
    <property type="project" value="UniProtKB-UniRule"/>
</dbReference>
<dbReference type="GO" id="GO:0008356">
    <property type="term" value="P:asymmetric cell division"/>
    <property type="evidence" value="ECO:0007669"/>
    <property type="project" value="UniProtKB-UniRule"/>
</dbReference>
<evidence type="ECO:0000259" key="9">
    <source>
        <dbReference type="Pfam" id="PF13411"/>
    </source>
</evidence>
<feature type="coiled-coil region" evidence="8">
    <location>
        <begin position="109"/>
        <end position="143"/>
    </location>
</feature>
<evidence type="ECO:0000313" key="11">
    <source>
        <dbReference type="Proteomes" id="UP000037109"/>
    </source>
</evidence>
<dbReference type="GO" id="GO:0003690">
    <property type="term" value="F:double-stranded DNA binding"/>
    <property type="evidence" value="ECO:0007669"/>
    <property type="project" value="UniProtKB-UniRule"/>
</dbReference>
<sequence length="173" mass="19762">MNTSAAAKLLGVSPSTIQRWVKQLELRTERNELGHYLFTNEDIDLLKQVQEQLNQGIILQDVTVNGKNARKGTVKGDISAPAMEKIYLKISELEQRLNGKADDVVSYQLLQHRSEIEELQKENARLLKRIEDLEAKSAAKNRSIPADTLLVFDQDKPRKKLKKKNIFTMLFGF</sequence>
<dbReference type="Gene3D" id="1.10.1660.10">
    <property type="match status" value="1"/>
</dbReference>
<dbReference type="Pfam" id="PF13411">
    <property type="entry name" value="MerR_1"/>
    <property type="match status" value="1"/>
</dbReference>
<comment type="subcellular location">
    <subcellularLocation>
        <location evidence="8">Cytoplasm</location>
    </subcellularLocation>
    <text evidence="8">Localizes to cell poles and nucleoid.</text>
</comment>
<evidence type="ECO:0000256" key="8">
    <source>
        <dbReference type="HAMAP-Rule" id="MF_01170"/>
    </source>
</evidence>
<evidence type="ECO:0000256" key="2">
    <source>
        <dbReference type="ARBA" id="ARBA00022618"/>
    </source>
</evidence>
<dbReference type="RefSeq" id="WP_053433852.1">
    <property type="nucleotide sequence ID" value="NZ_LGUF01000007.1"/>
</dbReference>
<dbReference type="EMBL" id="LGUF01000007">
    <property type="protein sequence ID" value="KON86492.1"/>
    <property type="molecule type" value="Genomic_DNA"/>
</dbReference>
<dbReference type="STRING" id="1459.AF332_06400"/>
<evidence type="ECO:0000256" key="3">
    <source>
        <dbReference type="ARBA" id="ARBA00022829"/>
    </source>
</evidence>
<dbReference type="OrthoDB" id="2991292at2"/>
<dbReference type="InterPro" id="IPR009061">
    <property type="entry name" value="DNA-bd_dom_put_sf"/>
</dbReference>
<dbReference type="CDD" id="cd04762">
    <property type="entry name" value="HTH_MerR-trunc"/>
    <property type="match status" value="1"/>
</dbReference>
<comment type="function">
    <text evidence="8">Required for the formation of axial filaments and for anchoring the origin regions at the cell poles in sporulating cells, thus ensuring proper chromosome segregation in the prespore. Binds in a dispersed manner throughout the chromosome but preferentially to sites clustered in the origin portion of the chromosome, causing condensation of the chromosome and its remodeling into an elongated, anchored structure.</text>
</comment>
<dbReference type="GO" id="GO:0005737">
    <property type="term" value="C:cytoplasm"/>
    <property type="evidence" value="ECO:0007669"/>
    <property type="project" value="UniProtKB-SubCell"/>
</dbReference>
<dbReference type="InterPro" id="IPR000551">
    <property type="entry name" value="MerR-type_HTH_dom"/>
</dbReference>
<keyword evidence="4 8" id="KW-0749">Sporulation</keyword>
<dbReference type="GO" id="GO:0007059">
    <property type="term" value="P:chromosome segregation"/>
    <property type="evidence" value="ECO:0007669"/>
    <property type="project" value="UniProtKB-UniRule"/>
</dbReference>
<dbReference type="SUPFAM" id="SSF46955">
    <property type="entry name" value="Putative DNA-binding domain"/>
    <property type="match status" value="1"/>
</dbReference>
<dbReference type="Proteomes" id="UP000037109">
    <property type="component" value="Unassembled WGS sequence"/>
</dbReference>
<dbReference type="AlphaFoldDB" id="A0A0M0GAG0"/>
<evidence type="ECO:0000256" key="7">
    <source>
        <dbReference type="ARBA" id="ARBA00023306"/>
    </source>
</evidence>
<feature type="DNA-binding region" description="H-T-H motif" evidence="8">
    <location>
        <begin position="3"/>
        <end position="23"/>
    </location>
</feature>
<comment type="similarity">
    <text evidence="8">Belongs to the RacA family.</text>
</comment>
<dbReference type="GO" id="GO:0006355">
    <property type="term" value="P:regulation of DNA-templated transcription"/>
    <property type="evidence" value="ECO:0007669"/>
    <property type="project" value="InterPro"/>
</dbReference>
<reference evidence="11" key="1">
    <citation type="submission" date="2015-07" db="EMBL/GenBank/DDBJ databases">
        <title>Fjat-10036 dsm4.</title>
        <authorList>
            <person name="Liu B."/>
            <person name="Wang J."/>
            <person name="Zhu Y."/>
            <person name="Liu G."/>
            <person name="Chen Q."/>
            <person name="Chen Z."/>
            <person name="Lan J."/>
            <person name="Che J."/>
            <person name="Ge C."/>
            <person name="Shi H."/>
            <person name="Pan Z."/>
            <person name="Liu X."/>
        </authorList>
    </citation>
    <scope>NUCLEOTIDE SEQUENCE [LARGE SCALE GENOMIC DNA]</scope>
    <source>
        <strain evidence="11">DSM 4</strain>
    </source>
</reference>
<keyword evidence="7 8" id="KW-0131">Cell cycle</keyword>
<accession>A0A0M0GAG0</accession>
<evidence type="ECO:0000256" key="5">
    <source>
        <dbReference type="ARBA" id="ARBA00023054"/>
    </source>
</evidence>